<dbReference type="AlphaFoldDB" id="A0ABD2R4J8"/>
<comment type="similarity">
    <text evidence="1">Belongs to the 'GDSL' lipolytic enzyme family.</text>
</comment>
<accession>A0ABD2R4J8</accession>
<evidence type="ECO:0000259" key="3">
    <source>
        <dbReference type="Pfam" id="PF13472"/>
    </source>
</evidence>
<dbReference type="InterPro" id="IPR045136">
    <property type="entry name" value="Iah1-like"/>
</dbReference>
<dbReference type="FunFam" id="3.40.50.1110:FF:000002">
    <property type="entry name" value="isoamyl acetate-hydrolyzing esterase 1 homolog"/>
    <property type="match status" value="1"/>
</dbReference>
<dbReference type="CDD" id="cd01838">
    <property type="entry name" value="Isoamyl_acetate_hydrolase_like"/>
    <property type="match status" value="1"/>
</dbReference>
<dbReference type="PANTHER" id="PTHR14209:SF30">
    <property type="entry name" value="GDSL ESTERASE_LIPASE CPRD49-LIKE"/>
    <property type="match status" value="1"/>
</dbReference>
<protein>
    <recommendedName>
        <fullName evidence="3">SGNH hydrolase-type esterase domain-containing protein</fullName>
    </recommendedName>
</protein>
<name>A0ABD2R4J8_9SOLN</name>
<evidence type="ECO:0000313" key="5">
    <source>
        <dbReference type="Proteomes" id="UP001627284"/>
    </source>
</evidence>
<dbReference type="GO" id="GO:0016787">
    <property type="term" value="F:hydrolase activity"/>
    <property type="evidence" value="ECO:0007669"/>
    <property type="project" value="UniProtKB-KW"/>
</dbReference>
<sequence length="282" mass="32085">IILINTSAMQMFVASKKKKLLLIRKKKTQNKMSEPKVGPNRPLFVLFGSSIVQLSYFLDGWGAALTGRYARKADLFVRGYSGWTSRNALQVLNKVFPQNDKIQPSLVILYFGGNDSADPDIPDSPNVPIDEYVENMRKIILHIKGLSKNTRVIMLTAPAVNEKQIIEYYGSNLGRTNERGRIYSEAGIKLAQELGLKYIDFWSALQEPSDWMDTVFWDGLHLTKEGSAIVFHKITKVIKEAEWEKMPDEFDGNQPHGLFHEKMMEGINKMMGILESRQVKSE</sequence>
<dbReference type="Pfam" id="PF13472">
    <property type="entry name" value="Lipase_GDSL_2"/>
    <property type="match status" value="1"/>
</dbReference>
<dbReference type="InterPro" id="IPR036514">
    <property type="entry name" value="SGNH_hydro_sf"/>
</dbReference>
<keyword evidence="2" id="KW-0378">Hydrolase</keyword>
<dbReference type="EMBL" id="JBJKTR010000022">
    <property type="protein sequence ID" value="KAL3326725.1"/>
    <property type="molecule type" value="Genomic_DNA"/>
</dbReference>
<dbReference type="PANTHER" id="PTHR14209">
    <property type="entry name" value="ISOAMYL ACETATE-HYDROLYZING ESTERASE 1"/>
    <property type="match status" value="1"/>
</dbReference>
<dbReference type="Gene3D" id="3.40.50.1110">
    <property type="entry name" value="SGNH hydrolase"/>
    <property type="match status" value="1"/>
</dbReference>
<evidence type="ECO:0000313" key="4">
    <source>
        <dbReference type="EMBL" id="KAL3326725.1"/>
    </source>
</evidence>
<evidence type="ECO:0000256" key="1">
    <source>
        <dbReference type="ARBA" id="ARBA00008668"/>
    </source>
</evidence>
<gene>
    <name evidence="4" type="ORF">AABB24_037426</name>
</gene>
<proteinExistence type="inferred from homology"/>
<dbReference type="Proteomes" id="UP001627284">
    <property type="component" value="Unassembled WGS sequence"/>
</dbReference>
<organism evidence="4 5">
    <name type="scientific">Solanum stoloniferum</name>
    <dbReference type="NCBI Taxonomy" id="62892"/>
    <lineage>
        <taxon>Eukaryota</taxon>
        <taxon>Viridiplantae</taxon>
        <taxon>Streptophyta</taxon>
        <taxon>Embryophyta</taxon>
        <taxon>Tracheophyta</taxon>
        <taxon>Spermatophyta</taxon>
        <taxon>Magnoliopsida</taxon>
        <taxon>eudicotyledons</taxon>
        <taxon>Gunneridae</taxon>
        <taxon>Pentapetalae</taxon>
        <taxon>asterids</taxon>
        <taxon>lamiids</taxon>
        <taxon>Solanales</taxon>
        <taxon>Solanaceae</taxon>
        <taxon>Solanoideae</taxon>
        <taxon>Solaneae</taxon>
        <taxon>Solanum</taxon>
    </lineage>
</organism>
<reference evidence="4 5" key="1">
    <citation type="submission" date="2024-05" db="EMBL/GenBank/DDBJ databases">
        <title>De novo assembly of an allotetraploid wild potato.</title>
        <authorList>
            <person name="Hosaka A.J."/>
        </authorList>
    </citation>
    <scope>NUCLEOTIDE SEQUENCE [LARGE SCALE GENOMIC DNA]</scope>
    <source>
        <tissue evidence="4">Young leaves</tissue>
    </source>
</reference>
<feature type="domain" description="SGNH hydrolase-type esterase" evidence="3">
    <location>
        <begin position="46"/>
        <end position="228"/>
    </location>
</feature>
<evidence type="ECO:0000256" key="2">
    <source>
        <dbReference type="ARBA" id="ARBA00022801"/>
    </source>
</evidence>
<keyword evidence="5" id="KW-1185">Reference proteome</keyword>
<comment type="caution">
    <text evidence="4">The sequence shown here is derived from an EMBL/GenBank/DDBJ whole genome shotgun (WGS) entry which is preliminary data.</text>
</comment>
<dbReference type="SUPFAM" id="SSF52266">
    <property type="entry name" value="SGNH hydrolase"/>
    <property type="match status" value="1"/>
</dbReference>
<dbReference type="InterPro" id="IPR013830">
    <property type="entry name" value="SGNH_hydro"/>
</dbReference>
<feature type="non-terminal residue" evidence="4">
    <location>
        <position position="1"/>
    </location>
</feature>